<evidence type="ECO:0000256" key="7">
    <source>
        <dbReference type="ARBA" id="ARBA00022927"/>
    </source>
</evidence>
<evidence type="ECO:0000256" key="6">
    <source>
        <dbReference type="ARBA" id="ARBA00022692"/>
    </source>
</evidence>
<dbReference type="SUPFAM" id="SSF74653">
    <property type="entry name" value="TolA/TonB C-terminal domain"/>
    <property type="match status" value="1"/>
</dbReference>
<sequence>MPTRPAAPARYWRNLAGAILLHLLLLLLWLRLPPPMQAASPVPAAGRTITAIMLSAPARPSSKPATPAEAPQAEPAAALRSESESREQARSRPQAVESRQRPERSATQQAAPPEPAETDSLPPRSSAATESSAPASTPPSATDSRAGVSSGSQPPSALTVQEFPLSYLTQLSRIVNRNVNYPSWSMRNAEQGVATVRLRLARNGRVIEALVVRSSGYDSLDAEAREVMMRIGRFPPIPSAIYPGQLAFLIDQPVRFRMQ</sequence>
<keyword evidence="4" id="KW-1003">Cell membrane</keyword>
<keyword evidence="6" id="KW-0812">Transmembrane</keyword>
<evidence type="ECO:0000256" key="3">
    <source>
        <dbReference type="ARBA" id="ARBA00022448"/>
    </source>
</evidence>
<reference evidence="12 13" key="1">
    <citation type="submission" date="2023-09" db="EMBL/GenBank/DDBJ databases">
        <authorList>
            <person name="Rey-Velasco X."/>
        </authorList>
    </citation>
    <scope>NUCLEOTIDE SEQUENCE [LARGE SCALE GENOMIC DNA]</scope>
    <source>
        <strain evidence="12 13">W345</strain>
    </source>
</reference>
<keyword evidence="13" id="KW-1185">Reference proteome</keyword>
<comment type="subcellular location">
    <subcellularLocation>
        <location evidence="1">Cell inner membrane</location>
        <topology evidence="1">Single-pass membrane protein</topology>
        <orientation evidence="1">Periplasmic side</orientation>
    </subcellularLocation>
</comment>
<evidence type="ECO:0000256" key="10">
    <source>
        <dbReference type="SAM" id="MobiDB-lite"/>
    </source>
</evidence>
<evidence type="ECO:0000256" key="2">
    <source>
        <dbReference type="ARBA" id="ARBA00006555"/>
    </source>
</evidence>
<dbReference type="InterPro" id="IPR006260">
    <property type="entry name" value="TonB/TolA_C"/>
</dbReference>
<dbReference type="PROSITE" id="PS52015">
    <property type="entry name" value="TONB_CTD"/>
    <property type="match status" value="1"/>
</dbReference>
<dbReference type="InterPro" id="IPR051045">
    <property type="entry name" value="TonB-dependent_transducer"/>
</dbReference>
<evidence type="ECO:0000256" key="4">
    <source>
        <dbReference type="ARBA" id="ARBA00022475"/>
    </source>
</evidence>
<dbReference type="Proteomes" id="UP001254608">
    <property type="component" value="Unassembled WGS sequence"/>
</dbReference>
<comment type="caution">
    <text evidence="12">The sequence shown here is derived from an EMBL/GenBank/DDBJ whole genome shotgun (WGS) entry which is preliminary data.</text>
</comment>
<evidence type="ECO:0000313" key="12">
    <source>
        <dbReference type="EMBL" id="MDT0496355.1"/>
    </source>
</evidence>
<evidence type="ECO:0000256" key="8">
    <source>
        <dbReference type="ARBA" id="ARBA00022989"/>
    </source>
</evidence>
<keyword evidence="9" id="KW-0472">Membrane</keyword>
<feature type="compositionally biased region" description="Polar residues" evidence="10">
    <location>
        <begin position="147"/>
        <end position="157"/>
    </location>
</feature>
<dbReference type="NCBIfam" id="TIGR01352">
    <property type="entry name" value="tonB_Cterm"/>
    <property type="match status" value="1"/>
</dbReference>
<organism evidence="12 13">
    <name type="scientific">Banduia mediterranea</name>
    <dbReference type="NCBI Taxonomy" id="3075609"/>
    <lineage>
        <taxon>Bacteria</taxon>
        <taxon>Pseudomonadati</taxon>
        <taxon>Pseudomonadota</taxon>
        <taxon>Gammaproteobacteria</taxon>
        <taxon>Nevskiales</taxon>
        <taxon>Algiphilaceae</taxon>
        <taxon>Banduia</taxon>
    </lineage>
</organism>
<dbReference type="EMBL" id="JAVRIC010000003">
    <property type="protein sequence ID" value="MDT0496355.1"/>
    <property type="molecule type" value="Genomic_DNA"/>
</dbReference>
<dbReference type="InterPro" id="IPR037682">
    <property type="entry name" value="TonB_C"/>
</dbReference>
<protein>
    <submittedName>
        <fullName evidence="12">TonB family protein</fullName>
    </submittedName>
</protein>
<dbReference type="RefSeq" id="WP_311363748.1">
    <property type="nucleotide sequence ID" value="NZ_JAVRIC010000003.1"/>
</dbReference>
<dbReference type="Pfam" id="PF03544">
    <property type="entry name" value="TonB_C"/>
    <property type="match status" value="1"/>
</dbReference>
<keyword evidence="5" id="KW-0997">Cell inner membrane</keyword>
<feature type="compositionally biased region" description="Low complexity" evidence="10">
    <location>
        <begin position="122"/>
        <end position="146"/>
    </location>
</feature>
<evidence type="ECO:0000256" key="5">
    <source>
        <dbReference type="ARBA" id="ARBA00022519"/>
    </source>
</evidence>
<keyword evidence="8" id="KW-1133">Transmembrane helix</keyword>
<comment type="similarity">
    <text evidence="2">Belongs to the TonB family.</text>
</comment>
<evidence type="ECO:0000313" key="13">
    <source>
        <dbReference type="Proteomes" id="UP001254608"/>
    </source>
</evidence>
<accession>A0ABU2WEQ7</accession>
<evidence type="ECO:0000256" key="9">
    <source>
        <dbReference type="ARBA" id="ARBA00023136"/>
    </source>
</evidence>
<dbReference type="PANTHER" id="PTHR33446">
    <property type="entry name" value="PROTEIN TONB-RELATED"/>
    <property type="match status" value="1"/>
</dbReference>
<dbReference type="PANTHER" id="PTHR33446:SF13">
    <property type="entry name" value="TONB PROTEIN"/>
    <property type="match status" value="1"/>
</dbReference>
<evidence type="ECO:0000256" key="1">
    <source>
        <dbReference type="ARBA" id="ARBA00004383"/>
    </source>
</evidence>
<feature type="region of interest" description="Disordered" evidence="10">
    <location>
        <begin position="58"/>
        <end position="157"/>
    </location>
</feature>
<feature type="domain" description="TonB C-terminal" evidence="11">
    <location>
        <begin position="166"/>
        <end position="259"/>
    </location>
</feature>
<keyword evidence="3" id="KW-0813">Transport</keyword>
<name>A0ABU2WEQ7_9GAMM</name>
<proteinExistence type="inferred from homology"/>
<dbReference type="Gene3D" id="3.30.1150.10">
    <property type="match status" value="1"/>
</dbReference>
<feature type="compositionally biased region" description="Low complexity" evidence="10">
    <location>
        <begin position="64"/>
        <end position="80"/>
    </location>
</feature>
<feature type="compositionally biased region" description="Basic and acidic residues" evidence="10">
    <location>
        <begin position="81"/>
        <end position="90"/>
    </location>
</feature>
<evidence type="ECO:0000259" key="11">
    <source>
        <dbReference type="PROSITE" id="PS52015"/>
    </source>
</evidence>
<gene>
    <name evidence="12" type="ORF">RM530_03100</name>
</gene>
<keyword evidence="7" id="KW-0653">Protein transport</keyword>